<reference evidence="1 2" key="1">
    <citation type="submission" date="2024-02" db="EMBL/GenBank/DDBJ databases">
        <authorList>
            <person name="Chen Y."/>
            <person name="Shah S."/>
            <person name="Dougan E. K."/>
            <person name="Thang M."/>
            <person name="Chan C."/>
        </authorList>
    </citation>
    <scope>NUCLEOTIDE SEQUENCE [LARGE SCALE GENOMIC DNA]</scope>
</reference>
<comment type="caution">
    <text evidence="1">The sequence shown here is derived from an EMBL/GenBank/DDBJ whole genome shotgun (WGS) entry which is preliminary data.</text>
</comment>
<dbReference type="Proteomes" id="UP001642484">
    <property type="component" value="Unassembled WGS sequence"/>
</dbReference>
<gene>
    <name evidence="1" type="ORF">CCMP2556_LOCUS47395</name>
</gene>
<evidence type="ECO:0000313" key="2">
    <source>
        <dbReference type="Proteomes" id="UP001642484"/>
    </source>
</evidence>
<evidence type="ECO:0000313" key="1">
    <source>
        <dbReference type="EMBL" id="CAK9100258.1"/>
    </source>
</evidence>
<dbReference type="InterPro" id="IPR014955">
    <property type="entry name" value="DUF1826"/>
</dbReference>
<name>A0ABP0RIR6_9DINO</name>
<dbReference type="EMBL" id="CAXAMN010026040">
    <property type="protein sequence ID" value="CAK9100258.1"/>
    <property type="molecule type" value="Genomic_DNA"/>
</dbReference>
<keyword evidence="2" id="KW-1185">Reference proteome</keyword>
<protein>
    <submittedName>
        <fullName evidence="1">Uncharacterized protein</fullName>
    </submittedName>
</protein>
<dbReference type="Pfam" id="PF08856">
    <property type="entry name" value="DUF1826"/>
    <property type="match status" value="1"/>
</dbReference>
<organism evidence="1 2">
    <name type="scientific">Durusdinium trenchii</name>
    <dbReference type="NCBI Taxonomy" id="1381693"/>
    <lineage>
        <taxon>Eukaryota</taxon>
        <taxon>Sar</taxon>
        <taxon>Alveolata</taxon>
        <taxon>Dinophyceae</taxon>
        <taxon>Suessiales</taxon>
        <taxon>Symbiodiniaceae</taxon>
        <taxon>Durusdinium</taxon>
    </lineage>
</organism>
<sequence>MVDATASWTCHLRPHHCHGCAQYAKHTSYAKPRYGPTLNAHTVPTVHANASPWEAGSSLFRASSLSDWLRPEAAAFPGLHLPRRPSWPNYQVEIDQVQGDFRAEGDFGALETTVSKVEGGSGWDFELLGFAGGRQGGSRWHGACVGPCGSQRTRWLILGRGKADKGEDTLICEDLLSIIKDDICQFGSTVASLCPWSKSFIVKLELMGEDSCPRWHMDSYCGRGIVTYNLAGTEYATDDIVDFWELEHCGNNDCIIKDKSKIRQVNVGDLLFMKGKNFPGGRGLVHRSPDVQYQNGAVLNRLVLKVDVP</sequence>
<proteinExistence type="predicted"/>
<accession>A0ABP0RIR6</accession>